<dbReference type="InterPro" id="IPR012332">
    <property type="entry name" value="Autotransporter_pectin_lyase_C"/>
</dbReference>
<dbReference type="InterPro" id="IPR051551">
    <property type="entry name" value="Autotransporter_adhesion"/>
</dbReference>
<dbReference type="CDD" id="cd01344">
    <property type="entry name" value="PL2_Passenger_AT"/>
    <property type="match status" value="1"/>
</dbReference>
<evidence type="ECO:0000313" key="6">
    <source>
        <dbReference type="Proteomes" id="UP000826462"/>
    </source>
</evidence>
<organism evidence="5 6">
    <name type="scientific">Paraburkholderia edwinii</name>
    <dbReference type="NCBI Taxonomy" id="2861782"/>
    <lineage>
        <taxon>Bacteria</taxon>
        <taxon>Pseudomonadati</taxon>
        <taxon>Pseudomonadota</taxon>
        <taxon>Betaproteobacteria</taxon>
        <taxon>Burkholderiales</taxon>
        <taxon>Burkholderiaceae</taxon>
        <taxon>Paraburkholderia</taxon>
    </lineage>
</organism>
<dbReference type="SMART" id="SM00869">
    <property type="entry name" value="Autotransporter"/>
    <property type="match status" value="1"/>
</dbReference>
<dbReference type="InterPro" id="IPR011050">
    <property type="entry name" value="Pectin_lyase_fold/virulence"/>
</dbReference>
<evidence type="ECO:0000256" key="3">
    <source>
        <dbReference type="SAM" id="SignalP"/>
    </source>
</evidence>
<evidence type="ECO:0000256" key="2">
    <source>
        <dbReference type="SAM" id="MobiDB-lite"/>
    </source>
</evidence>
<dbReference type="PANTHER" id="PTHR35037:SF3">
    <property type="entry name" value="C-TERMINAL REGION OF AIDA-LIKE PROTEIN"/>
    <property type="match status" value="1"/>
</dbReference>
<evidence type="ECO:0000313" key="5">
    <source>
        <dbReference type="EMBL" id="QYD72812.1"/>
    </source>
</evidence>
<dbReference type="SUPFAM" id="SSF51126">
    <property type="entry name" value="Pectin lyase-like"/>
    <property type="match status" value="4"/>
</dbReference>
<dbReference type="Proteomes" id="UP000826462">
    <property type="component" value="Chromosome 2"/>
</dbReference>
<feature type="signal peptide" evidence="3">
    <location>
        <begin position="1"/>
        <end position="28"/>
    </location>
</feature>
<evidence type="ECO:0000256" key="1">
    <source>
        <dbReference type="ARBA" id="ARBA00022729"/>
    </source>
</evidence>
<dbReference type="Pfam" id="PF12951">
    <property type="entry name" value="PATR"/>
    <property type="match status" value="5"/>
</dbReference>
<dbReference type="RefSeq" id="WP_219802234.1">
    <property type="nucleotide sequence ID" value="NZ_CP080096.1"/>
</dbReference>
<dbReference type="InterPro" id="IPR043990">
    <property type="entry name" value="AC_1"/>
</dbReference>
<dbReference type="PROSITE" id="PS51208">
    <property type="entry name" value="AUTOTRANSPORTER"/>
    <property type="match status" value="1"/>
</dbReference>
<feature type="region of interest" description="Disordered" evidence="2">
    <location>
        <begin position="1050"/>
        <end position="1082"/>
    </location>
</feature>
<dbReference type="InterPro" id="IPR036709">
    <property type="entry name" value="Autotransporte_beta_dom_sf"/>
</dbReference>
<protein>
    <submittedName>
        <fullName evidence="5">Autotransporter outer membrane beta-barrel domain-containing protein</fullName>
    </submittedName>
</protein>
<dbReference type="InterPro" id="IPR005546">
    <property type="entry name" value="Autotransporte_beta"/>
</dbReference>
<reference evidence="5 6" key="1">
    <citation type="submission" date="2021-07" db="EMBL/GenBank/DDBJ databases">
        <title>Paraburkholderia edwinii protects Aspergillus sp. from phenazines by acting as a toxin sponge.</title>
        <authorList>
            <person name="Dahlstrom K.M."/>
            <person name="Newman D.K."/>
        </authorList>
    </citation>
    <scope>NUCLEOTIDE SEQUENCE [LARGE SCALE GENOMIC DNA]</scope>
    <source>
        <strain evidence="5 6">Pe01</strain>
    </source>
</reference>
<accession>A0ABX8UUZ9</accession>
<dbReference type="Gene3D" id="2.160.20.20">
    <property type="match status" value="1"/>
</dbReference>
<name>A0ABX8UUZ9_9BURK</name>
<gene>
    <name evidence="5" type="ORF">KZJ38_24285</name>
</gene>
<dbReference type="InterPro" id="IPR006315">
    <property type="entry name" value="OM_autotransptr_brl_dom"/>
</dbReference>
<evidence type="ECO:0000259" key="4">
    <source>
        <dbReference type="PROSITE" id="PS51208"/>
    </source>
</evidence>
<dbReference type="Pfam" id="PF18883">
    <property type="entry name" value="AC_1"/>
    <property type="match status" value="1"/>
</dbReference>
<dbReference type="SUPFAM" id="SSF103515">
    <property type="entry name" value="Autotransporter"/>
    <property type="match status" value="1"/>
</dbReference>
<keyword evidence="1 3" id="KW-0732">Signal</keyword>
<keyword evidence="6" id="KW-1185">Reference proteome</keyword>
<dbReference type="Pfam" id="PF03797">
    <property type="entry name" value="Autotransporter"/>
    <property type="match status" value="1"/>
</dbReference>
<dbReference type="NCBIfam" id="TIGR01414">
    <property type="entry name" value="autotrans_barl"/>
    <property type="match status" value="1"/>
</dbReference>
<sequence length="1393" mass="139275">MSVGWQSSKGLVLRPLCGAILLSPALSAIGTTTIPSGTTSLTLSTDTSYLISAGTTITTTFQDAIRVDGIAPVSMTNAGTVISSTDNSAAAVRFDVPGSMTNLQTGELFGLTHGVFMNGGGPGNNVVNFGDISADVSHAITYGGTTSGTVDNFGTLNQPHLGSVGTSPDGVFVQTAGQVTINNHVNASIVSGVGDSSFGSGIVVEQGTATVNNDGTITGFHEGVVSTTDGVVSVNNSATGVIRGNLGPGVQLLHNSTLVNHGLISSSESAVVVLSGSNNTVTLATGSQLMGPNAAILSQGIGNTIVLDGTGSQGGSFNGGTGGGFAALTSNTGSDWTLTGAISMTSASAAAVNVLGHLTLGGDLANERRGGTTIAQGARLTLGTGGAGGMVGGDIVNNGTLEFNRSDSATYSGVISGAGSTIQAGTGAFTLSGINTYSGGTSITAGSLIATNGSALGSGPVANGTALQLHFESNSALANGLSGPGRLVKTGAGVATLSAAGSAQGSVSVDAGTLRFVQEGAFTTAGDYTTVAGATTGLGGKSALHVGGEFAMNGTLNNVAGEAVPVITASSATIGSGTTFNIAGYTAVASESASKLAAGTFQEIHTTTPNGLSGTFQTVRIAGSTSPVDFLTVTSVYTPQDYDIGVGLTWYASHSTSPQVANGFFTIAVADDSFDMDAVLVDQPANAATGWDGKTLTKAGAGTLQLSKANTYTGATLIEGGTLLAGAANVIASSAQLSVSAGATFDLNGFDQQANNLTGAGNVTLGGAALNVSNTADSEFDGIISGNGSLTKTGSGSLILTGNNTFTGATTIGAGTLQLGSGGTTGAVGGDIVDNGTLVFNRSDTVVYAGAISGTGALVQQGTGSVVLSNIHTYSGNTTVNAGSLVLASGAQLAGTAQVTVMQGATFGGYGAVGGKVVNNGLFAIADAAPGFSGGPAGQFVVGGSFVNNGEIRMGSPVPASTLTVSGNYTGNGGVLTLSTALGGDNSPTDRLVVHGDTAGQTRVRVENAGGLGATTHNGIQIIQVDGQSNGVFTLDGRVVAGADEYNLLKGSPSTPGDGDWYLSSAPPTPAPTPTPTPRPEPGGYLGNQAAAQAMFVHTLHDRAGFPDPFVVNGENSDTSTAWARTAGGRTKDNAANGRLDETTDFALVQVGIDLLHKVSNNQRWQAGIMAGYGSATTDARASNNAATASGNANGASGGVYATWHGNATAPDGPYVDTWLQYAHFDNSVKGSELNGENYSSQVWAGSIEAGWAFALGQTRTGPVMLEPQVQFIYSGYQADDHTESNGTRIHSDDSGGLTTRLGVRLFHAPASITAPGWLPFLEVNWWHDTNGNSIAFNNTVVAQDGPTNRVEFKVGVQAQLAQQWRAWAHFSYQQGNGGFRSYEGLFGARYIW</sequence>
<dbReference type="PANTHER" id="PTHR35037">
    <property type="entry name" value="C-TERMINAL REGION OF AIDA-LIKE PROTEIN"/>
    <property type="match status" value="1"/>
</dbReference>
<dbReference type="InterPro" id="IPR013425">
    <property type="entry name" value="Autotrns_rpt"/>
</dbReference>
<proteinExistence type="predicted"/>
<dbReference type="NCBIfam" id="TIGR02601">
    <property type="entry name" value="autotrns_rpt"/>
    <property type="match status" value="5"/>
</dbReference>
<feature type="chain" id="PRO_5047074384" evidence="3">
    <location>
        <begin position="29"/>
        <end position="1393"/>
    </location>
</feature>
<feature type="domain" description="Autotransporter" evidence="4">
    <location>
        <begin position="1115"/>
        <end position="1393"/>
    </location>
</feature>
<feature type="compositionally biased region" description="Pro residues" evidence="2">
    <location>
        <begin position="1067"/>
        <end position="1081"/>
    </location>
</feature>
<dbReference type="EMBL" id="CP080096">
    <property type="protein sequence ID" value="QYD72812.1"/>
    <property type="molecule type" value="Genomic_DNA"/>
</dbReference>
<dbReference type="Gene3D" id="2.40.128.130">
    <property type="entry name" value="Autotransporter beta-domain"/>
    <property type="match status" value="1"/>
</dbReference>